<protein>
    <submittedName>
        <fullName evidence="7">Pre-mRNA polyadenylation factor fip1</fullName>
    </submittedName>
</protein>
<evidence type="ECO:0000313" key="8">
    <source>
        <dbReference type="Proteomes" id="UP000002669"/>
    </source>
</evidence>
<keyword evidence="3" id="KW-0507">mRNA processing</keyword>
<evidence type="ECO:0000256" key="1">
    <source>
        <dbReference type="ARBA" id="ARBA00004123"/>
    </source>
</evidence>
<dbReference type="InterPro" id="IPR007854">
    <property type="entry name" value="Fip1_dom"/>
</dbReference>
<dbReference type="PANTHER" id="PTHR13484">
    <property type="entry name" value="FIP1-LIKE 1 PROTEIN"/>
    <property type="match status" value="1"/>
</dbReference>
<evidence type="ECO:0000259" key="6">
    <source>
        <dbReference type="Pfam" id="PF05182"/>
    </source>
</evidence>
<dbReference type="Pfam" id="PF05182">
    <property type="entry name" value="Fip1"/>
    <property type="match status" value="1"/>
</dbReference>
<dbReference type="RefSeq" id="XP_003175915.1">
    <property type="nucleotide sequence ID" value="XM_003175867.1"/>
</dbReference>
<dbReference type="GeneID" id="10031255"/>
<feature type="region of interest" description="Disordered" evidence="5">
    <location>
        <begin position="1"/>
        <end position="157"/>
    </location>
</feature>
<feature type="region of interest" description="Disordered" evidence="5">
    <location>
        <begin position="249"/>
        <end position="299"/>
    </location>
</feature>
<evidence type="ECO:0000256" key="2">
    <source>
        <dbReference type="ARBA" id="ARBA00007459"/>
    </source>
</evidence>
<dbReference type="InParanoid" id="E5R1X0"/>
<feature type="compositionally biased region" description="Polar residues" evidence="5">
    <location>
        <begin position="141"/>
        <end position="157"/>
    </location>
</feature>
<dbReference type="OMA" id="FDEFTWE"/>
<feature type="compositionally biased region" description="Acidic residues" evidence="5">
    <location>
        <begin position="44"/>
        <end position="61"/>
    </location>
</feature>
<comment type="similarity">
    <text evidence="2">Belongs to the FIP1 family.</text>
</comment>
<dbReference type="OrthoDB" id="184876at2759"/>
<dbReference type="STRING" id="535722.E5R1X0"/>
<sequence length="391" mass="40355">MEEDDDDLYDPIDTAPSGSCQNVAVQNTGQQGGDVGMAEGQEHEQEEEEEEEEEEDDEDDFNIITEAPPEVAAELATQASRHPQYRSEPPKPTTDSASATPKAAAPHPTPKSGTPTVTTAAAAAAKPAAPQKPGSSYPAHHTSTIDVSANPVHPSTNRAILSTDLDSDFPTEDDKPWRRPGSDINDYFNYGFDEFTWASYCLKQQSLRKDISDQKTQMEDMQAFLSLPGGLPGIPVPGGPAPPLPGLIPGAVAGGGGSGGGAGAGGGRGTPGPSQGGAGPGPQNNMPGMPPGMPDLSPDMMQAVFAGMMAQGMDPSSMDPMTFMQHAQAMMGGGQPGAGNPQVPQTGYGGQAGGQGFSGQAGGQEQMGYGGYDQHGAYNNAGARGKGMRRW</sequence>
<evidence type="ECO:0000256" key="5">
    <source>
        <dbReference type="SAM" id="MobiDB-lite"/>
    </source>
</evidence>
<organism evidence="8">
    <name type="scientific">Arthroderma gypseum (strain ATCC MYA-4604 / CBS 118893)</name>
    <name type="common">Microsporum gypseum</name>
    <dbReference type="NCBI Taxonomy" id="535722"/>
    <lineage>
        <taxon>Eukaryota</taxon>
        <taxon>Fungi</taxon>
        <taxon>Dikarya</taxon>
        <taxon>Ascomycota</taxon>
        <taxon>Pezizomycotina</taxon>
        <taxon>Eurotiomycetes</taxon>
        <taxon>Eurotiomycetidae</taxon>
        <taxon>Onygenales</taxon>
        <taxon>Arthrodermataceae</taxon>
        <taxon>Nannizzia</taxon>
    </lineage>
</organism>
<dbReference type="InterPro" id="IPR051187">
    <property type="entry name" value="Pre-mRNA_3'-end_processing_reg"/>
</dbReference>
<accession>E5R1X0</accession>
<evidence type="ECO:0000256" key="4">
    <source>
        <dbReference type="ARBA" id="ARBA00023242"/>
    </source>
</evidence>
<name>E5R1X0_ARTGP</name>
<keyword evidence="4" id="KW-0539">Nucleus</keyword>
<comment type="subcellular location">
    <subcellularLocation>
        <location evidence="1">Nucleus</location>
    </subcellularLocation>
</comment>
<reference evidence="8" key="1">
    <citation type="journal article" date="2012" name="MBio">
        <title>Comparative genome analysis of Trichophyton rubrum and related dermatophytes reveals candidate genes involved in infection.</title>
        <authorList>
            <person name="Martinez D.A."/>
            <person name="Oliver B.G."/>
            <person name="Graeser Y."/>
            <person name="Goldberg J.M."/>
            <person name="Li W."/>
            <person name="Martinez-Rossi N.M."/>
            <person name="Monod M."/>
            <person name="Shelest E."/>
            <person name="Barton R.C."/>
            <person name="Birch E."/>
            <person name="Brakhage A.A."/>
            <person name="Chen Z."/>
            <person name="Gurr S.J."/>
            <person name="Heiman D."/>
            <person name="Heitman J."/>
            <person name="Kosti I."/>
            <person name="Rossi A."/>
            <person name="Saif S."/>
            <person name="Samalova M."/>
            <person name="Saunders C.W."/>
            <person name="Shea T."/>
            <person name="Summerbell R.C."/>
            <person name="Xu J."/>
            <person name="Young S."/>
            <person name="Zeng Q."/>
            <person name="Birren B.W."/>
            <person name="Cuomo C.A."/>
            <person name="White T.C."/>
        </authorList>
    </citation>
    <scope>NUCLEOTIDE SEQUENCE [LARGE SCALE GENOMIC DNA]</scope>
    <source>
        <strain evidence="8">ATCC MYA-4604 / CBS 118893</strain>
    </source>
</reference>
<keyword evidence="8" id="KW-1185">Reference proteome</keyword>
<proteinExistence type="inferred from homology"/>
<dbReference type="AlphaFoldDB" id="E5R1X0"/>
<dbReference type="PANTHER" id="PTHR13484:SF0">
    <property type="entry name" value="PRE-MRNA 3'-END-PROCESSING FACTOR FIP1"/>
    <property type="match status" value="1"/>
</dbReference>
<dbReference type="eggNOG" id="KOG1049">
    <property type="taxonomic scope" value="Eukaryota"/>
</dbReference>
<feature type="compositionally biased region" description="Polar residues" evidence="5">
    <location>
        <begin position="16"/>
        <end position="29"/>
    </location>
</feature>
<dbReference type="VEuPathDB" id="FungiDB:MGYG_00007"/>
<dbReference type="GO" id="GO:0005847">
    <property type="term" value="C:mRNA cleavage and polyadenylation specificity factor complex"/>
    <property type="evidence" value="ECO:0007669"/>
    <property type="project" value="TreeGrafter"/>
</dbReference>
<dbReference type="EMBL" id="DS989822">
    <property type="protein sequence ID" value="EFQ96963.1"/>
    <property type="molecule type" value="Genomic_DNA"/>
</dbReference>
<feature type="compositionally biased region" description="Low complexity" evidence="5">
    <location>
        <begin position="93"/>
        <end position="133"/>
    </location>
</feature>
<gene>
    <name evidence="7" type="ORF">MGYG_00007</name>
</gene>
<feature type="compositionally biased region" description="Acidic residues" evidence="5">
    <location>
        <begin position="1"/>
        <end position="10"/>
    </location>
</feature>
<dbReference type="Proteomes" id="UP000002669">
    <property type="component" value="Unassembled WGS sequence"/>
</dbReference>
<dbReference type="GO" id="GO:0006397">
    <property type="term" value="P:mRNA processing"/>
    <property type="evidence" value="ECO:0007669"/>
    <property type="project" value="UniProtKB-KW"/>
</dbReference>
<feature type="compositionally biased region" description="Gly residues" evidence="5">
    <location>
        <begin position="252"/>
        <end position="280"/>
    </location>
</feature>
<dbReference type="HOGENOM" id="CLU_039307_0_0_1"/>
<evidence type="ECO:0000313" key="7">
    <source>
        <dbReference type="EMBL" id="EFQ96963.1"/>
    </source>
</evidence>
<feature type="domain" description="Pre-mRNA polyadenylation factor Fip1" evidence="6">
    <location>
        <begin position="166"/>
        <end position="208"/>
    </location>
</feature>
<evidence type="ECO:0000256" key="3">
    <source>
        <dbReference type="ARBA" id="ARBA00022664"/>
    </source>
</evidence>